<dbReference type="Pfam" id="PF00400">
    <property type="entry name" value="WD40"/>
    <property type="match status" value="4"/>
</dbReference>
<dbReference type="InterPro" id="IPR056884">
    <property type="entry name" value="NPHP3-like_N"/>
</dbReference>
<feature type="repeat" description="WD" evidence="3">
    <location>
        <begin position="585"/>
        <end position="626"/>
    </location>
</feature>
<dbReference type="PROSITE" id="PS00678">
    <property type="entry name" value="WD_REPEATS_1"/>
    <property type="match status" value="4"/>
</dbReference>
<feature type="region of interest" description="Disordered" evidence="4">
    <location>
        <begin position="510"/>
        <end position="541"/>
    </location>
</feature>
<dbReference type="Gene3D" id="2.130.10.10">
    <property type="entry name" value="YVTN repeat-like/Quinoprotein amine dehydrogenase"/>
    <property type="match status" value="1"/>
</dbReference>
<dbReference type="OrthoDB" id="163438at2759"/>
<dbReference type="CDD" id="cd00200">
    <property type="entry name" value="WD40"/>
    <property type="match status" value="1"/>
</dbReference>
<dbReference type="PROSITE" id="PS50294">
    <property type="entry name" value="WD_REPEATS_REGION"/>
    <property type="match status" value="4"/>
</dbReference>
<dbReference type="Gene3D" id="3.40.50.300">
    <property type="entry name" value="P-loop containing nucleotide triphosphate hydrolases"/>
    <property type="match status" value="1"/>
</dbReference>
<keyword evidence="7" id="KW-1185">Reference proteome</keyword>
<sequence length="837" mass="93502">MKRASVNQRILEFRVEFTQAVERFGVVSNIHIGIGQDRLDRRLDSLDQHVQAIQDRMPQRQQTLPNATFQVQNKIPCDPGTRKLVLEEIMKWISDIREDSSCFFWLSGDPGVGKSAVTASIAQECKRRKILWAQFFINRNDASTTDPQLYFPTIVKQMSERKPVVSCAVEDILKEQPDLMKDNIFTQATELFLKVVHVASKSTPGQPIVIVIDALDETDLKRLKTTAEVFSRILVDLPSNVKVFISSRVENVIRDNFGRHPRARNIHLSARTSVADVTQFLETKVHEIMAEYHIDWSHWGHQRMRKLCSQASGLFIWAVTAIAYLRVQIEDFGRECLDGVLDELNANGMDDMNVLYMAILKRTYRRETSPWQIQCFRRIIGAILAQQSPLPIEDLQGLLDLRNPNTGVLVDVEHFVRRLRTVLVPGVGEINGRTIPRVHKSFVDFITSTDAQEFLIDMAASHGELALQCIDRLVQLWKGKDLPRQLHYAVSHWSSHLTHVIMAPLASEEAEDDATSVDDGENSILSRQDLKDESGISVDPRPMANVDNMTKWLISISPNKSHIAYAGGSSFHLREFETGNTPVTFNGHAGVVSSATFSPDGSCVVTASDDKTLRIWDVETGNVIGGPFEGHTGYVVTATFSSDGKQIVSGSIDKTVRVWDAQTGQELLLFEGHTEAVAFAVFSPDSKYILSSSYDMTIRLWDTQTGKVIYVLPMEGNTKKVPAAFFSPDGKSVLSSSGDRTIIIWDVTTGEQIPEFFTSSGFNRSTPTLTFTPGSASYIETPTTAVIKNQNPLQSYIFPVGIGGTVGGISNAWIYSHEDFIASVYLGQLIMTMWIPT</sequence>
<protein>
    <recommendedName>
        <fullName evidence="5">Nephrocystin 3-like N-terminal domain-containing protein</fullName>
    </recommendedName>
</protein>
<dbReference type="STRING" id="685588.A0A067TQ22"/>
<evidence type="ECO:0000256" key="2">
    <source>
        <dbReference type="ARBA" id="ARBA00022737"/>
    </source>
</evidence>
<dbReference type="InterPro" id="IPR015943">
    <property type="entry name" value="WD40/YVTN_repeat-like_dom_sf"/>
</dbReference>
<evidence type="ECO:0000256" key="3">
    <source>
        <dbReference type="PROSITE-ProRule" id="PRU00221"/>
    </source>
</evidence>
<dbReference type="SUPFAM" id="SSF50978">
    <property type="entry name" value="WD40 repeat-like"/>
    <property type="match status" value="1"/>
</dbReference>
<dbReference type="HOGENOM" id="CLU_000288_6_12_1"/>
<keyword evidence="1 3" id="KW-0853">WD repeat</keyword>
<feature type="domain" description="Nephrocystin 3-like N-terminal" evidence="5">
    <location>
        <begin position="87"/>
        <end position="248"/>
    </location>
</feature>
<dbReference type="PROSITE" id="PS50082">
    <property type="entry name" value="WD_REPEATS_2"/>
    <property type="match status" value="4"/>
</dbReference>
<feature type="repeat" description="WD" evidence="3">
    <location>
        <begin position="714"/>
        <end position="755"/>
    </location>
</feature>
<dbReference type="InterPro" id="IPR036322">
    <property type="entry name" value="WD40_repeat_dom_sf"/>
</dbReference>
<dbReference type="PANTHER" id="PTHR19879">
    <property type="entry name" value="TRANSCRIPTION INITIATION FACTOR TFIID"/>
    <property type="match status" value="1"/>
</dbReference>
<dbReference type="Pfam" id="PF24883">
    <property type="entry name" value="NPHP3_N"/>
    <property type="match status" value="1"/>
</dbReference>
<evidence type="ECO:0000313" key="7">
    <source>
        <dbReference type="Proteomes" id="UP000027222"/>
    </source>
</evidence>
<feature type="compositionally biased region" description="Acidic residues" evidence="4">
    <location>
        <begin position="510"/>
        <end position="521"/>
    </location>
</feature>
<dbReference type="PANTHER" id="PTHR19879:SF9">
    <property type="entry name" value="TRANSCRIPTION INITIATION FACTOR TFIID SUBUNIT 5"/>
    <property type="match status" value="1"/>
</dbReference>
<evidence type="ECO:0000313" key="6">
    <source>
        <dbReference type="EMBL" id="KDR84412.1"/>
    </source>
</evidence>
<accession>A0A067TQ22</accession>
<dbReference type="InterPro" id="IPR020472">
    <property type="entry name" value="WD40_PAC1"/>
</dbReference>
<dbReference type="InterPro" id="IPR019775">
    <property type="entry name" value="WD40_repeat_CS"/>
</dbReference>
<dbReference type="InterPro" id="IPR027417">
    <property type="entry name" value="P-loop_NTPase"/>
</dbReference>
<dbReference type="SUPFAM" id="SSF52540">
    <property type="entry name" value="P-loop containing nucleoside triphosphate hydrolases"/>
    <property type="match status" value="1"/>
</dbReference>
<dbReference type="EMBL" id="KL142368">
    <property type="protein sequence ID" value="KDR84412.1"/>
    <property type="molecule type" value="Genomic_DNA"/>
</dbReference>
<dbReference type="AlphaFoldDB" id="A0A067TQ22"/>
<dbReference type="SMART" id="SM00320">
    <property type="entry name" value="WD40"/>
    <property type="match status" value="4"/>
</dbReference>
<organism evidence="6 7">
    <name type="scientific">Galerina marginata (strain CBS 339.88)</name>
    <dbReference type="NCBI Taxonomy" id="685588"/>
    <lineage>
        <taxon>Eukaryota</taxon>
        <taxon>Fungi</taxon>
        <taxon>Dikarya</taxon>
        <taxon>Basidiomycota</taxon>
        <taxon>Agaricomycotina</taxon>
        <taxon>Agaricomycetes</taxon>
        <taxon>Agaricomycetidae</taxon>
        <taxon>Agaricales</taxon>
        <taxon>Agaricineae</taxon>
        <taxon>Strophariaceae</taxon>
        <taxon>Galerina</taxon>
    </lineage>
</organism>
<dbReference type="PRINTS" id="PR00320">
    <property type="entry name" value="GPROTEINBRPT"/>
</dbReference>
<reference evidence="7" key="1">
    <citation type="journal article" date="2014" name="Proc. Natl. Acad. Sci. U.S.A.">
        <title>Extensive sampling of basidiomycete genomes demonstrates inadequacy of the white-rot/brown-rot paradigm for wood decay fungi.</title>
        <authorList>
            <person name="Riley R."/>
            <person name="Salamov A.A."/>
            <person name="Brown D.W."/>
            <person name="Nagy L.G."/>
            <person name="Floudas D."/>
            <person name="Held B.W."/>
            <person name="Levasseur A."/>
            <person name="Lombard V."/>
            <person name="Morin E."/>
            <person name="Otillar R."/>
            <person name="Lindquist E.A."/>
            <person name="Sun H."/>
            <person name="LaButti K.M."/>
            <person name="Schmutz J."/>
            <person name="Jabbour D."/>
            <person name="Luo H."/>
            <person name="Baker S.E."/>
            <person name="Pisabarro A.G."/>
            <person name="Walton J.D."/>
            <person name="Blanchette R.A."/>
            <person name="Henrissat B."/>
            <person name="Martin F."/>
            <person name="Cullen D."/>
            <person name="Hibbett D.S."/>
            <person name="Grigoriev I.V."/>
        </authorList>
    </citation>
    <scope>NUCLEOTIDE SEQUENCE [LARGE SCALE GENOMIC DNA]</scope>
    <source>
        <strain evidence="7">CBS 339.88</strain>
    </source>
</reference>
<evidence type="ECO:0000259" key="5">
    <source>
        <dbReference type="Pfam" id="PF24883"/>
    </source>
</evidence>
<keyword evidence="2" id="KW-0677">Repeat</keyword>
<evidence type="ECO:0000256" key="4">
    <source>
        <dbReference type="SAM" id="MobiDB-lite"/>
    </source>
</evidence>
<evidence type="ECO:0000256" key="1">
    <source>
        <dbReference type="ARBA" id="ARBA00022574"/>
    </source>
</evidence>
<dbReference type="InterPro" id="IPR001680">
    <property type="entry name" value="WD40_rpt"/>
</dbReference>
<dbReference type="Proteomes" id="UP000027222">
    <property type="component" value="Unassembled WGS sequence"/>
</dbReference>
<feature type="repeat" description="WD" evidence="3">
    <location>
        <begin position="670"/>
        <end position="711"/>
    </location>
</feature>
<gene>
    <name evidence="6" type="ORF">GALMADRAFT_220170</name>
</gene>
<proteinExistence type="predicted"/>
<name>A0A067TQ22_GALM3</name>
<feature type="repeat" description="WD" evidence="3">
    <location>
        <begin position="628"/>
        <end position="669"/>
    </location>
</feature>